<sequence>MPDCGAAAGSSAGHAQDAHSTIITDAPPHETRSERQRHEPAAEWTSYRHQVEAKTLLRLTRRRRWP</sequence>
<accession>A0A2N5N5J5</accession>
<dbReference type="EMBL" id="NFEZ01000004">
    <property type="protein sequence ID" value="PLT45618.1"/>
    <property type="molecule type" value="Genomic_DNA"/>
</dbReference>
<feature type="region of interest" description="Disordered" evidence="1">
    <location>
        <begin position="1"/>
        <end position="47"/>
    </location>
</feature>
<evidence type="ECO:0000256" key="1">
    <source>
        <dbReference type="SAM" id="MobiDB-lite"/>
    </source>
</evidence>
<comment type="caution">
    <text evidence="2">The sequence shown here is derived from an EMBL/GenBank/DDBJ whole genome shotgun (WGS) entry which is preliminary data.</text>
</comment>
<protein>
    <submittedName>
        <fullName evidence="2">Uncharacterized protein</fullName>
    </submittedName>
</protein>
<organism evidence="2 3">
    <name type="scientific">Paenibacillus pasadenensis</name>
    <dbReference type="NCBI Taxonomy" id="217090"/>
    <lineage>
        <taxon>Bacteria</taxon>
        <taxon>Bacillati</taxon>
        <taxon>Bacillota</taxon>
        <taxon>Bacilli</taxon>
        <taxon>Bacillales</taxon>
        <taxon>Paenibacillaceae</taxon>
        <taxon>Paenibacillus</taxon>
    </lineage>
</organism>
<evidence type="ECO:0000313" key="3">
    <source>
        <dbReference type="Proteomes" id="UP000234789"/>
    </source>
</evidence>
<reference evidence="2 3" key="1">
    <citation type="submission" date="2017-05" db="EMBL/GenBank/DDBJ databases">
        <title>Functional genome analysis of Paenibacillus pasadenensis strain R16: insights on endophytic life style and antifungal activity.</title>
        <authorList>
            <person name="Passera A."/>
            <person name="Marcolungo L."/>
            <person name="Casati P."/>
            <person name="Brasca M."/>
            <person name="Quaglino F."/>
            <person name="Delledonne M."/>
        </authorList>
    </citation>
    <scope>NUCLEOTIDE SEQUENCE [LARGE SCALE GENOMIC DNA]</scope>
    <source>
        <strain evidence="2 3">R16</strain>
    </source>
</reference>
<dbReference type="Proteomes" id="UP000234789">
    <property type="component" value="Unassembled WGS sequence"/>
</dbReference>
<dbReference type="AlphaFoldDB" id="A0A2N5N5J5"/>
<proteinExistence type="predicted"/>
<gene>
    <name evidence="2" type="ORF">B8V81_4049</name>
</gene>
<feature type="compositionally biased region" description="Low complexity" evidence="1">
    <location>
        <begin position="1"/>
        <end position="20"/>
    </location>
</feature>
<evidence type="ECO:0000313" key="2">
    <source>
        <dbReference type="EMBL" id="PLT45618.1"/>
    </source>
</evidence>
<feature type="compositionally biased region" description="Basic and acidic residues" evidence="1">
    <location>
        <begin position="27"/>
        <end position="41"/>
    </location>
</feature>
<name>A0A2N5N5J5_9BACL</name>
<keyword evidence="3" id="KW-1185">Reference proteome</keyword>